<gene>
    <name evidence="1" type="ORF">LTS18_006491</name>
</gene>
<dbReference type="EMBL" id="JAWDJW010006491">
    <property type="protein sequence ID" value="KAK3064517.1"/>
    <property type="molecule type" value="Genomic_DNA"/>
</dbReference>
<feature type="non-terminal residue" evidence="1">
    <location>
        <position position="1"/>
    </location>
</feature>
<evidence type="ECO:0000313" key="1">
    <source>
        <dbReference type="EMBL" id="KAK3064517.1"/>
    </source>
</evidence>
<reference evidence="1" key="1">
    <citation type="submission" date="2024-09" db="EMBL/GenBank/DDBJ databases">
        <title>Black Yeasts Isolated from many extreme environments.</title>
        <authorList>
            <person name="Coleine C."/>
            <person name="Stajich J.E."/>
            <person name="Selbmann L."/>
        </authorList>
    </citation>
    <scope>NUCLEOTIDE SEQUENCE</scope>
    <source>
        <strain evidence="1">CCFEE 5737</strain>
    </source>
</reference>
<organism evidence="1 2">
    <name type="scientific">Coniosporium uncinatum</name>
    <dbReference type="NCBI Taxonomy" id="93489"/>
    <lineage>
        <taxon>Eukaryota</taxon>
        <taxon>Fungi</taxon>
        <taxon>Dikarya</taxon>
        <taxon>Ascomycota</taxon>
        <taxon>Pezizomycotina</taxon>
        <taxon>Dothideomycetes</taxon>
        <taxon>Dothideomycetes incertae sedis</taxon>
        <taxon>Coniosporium</taxon>
    </lineage>
</organism>
<accession>A0ACC3DB13</accession>
<comment type="caution">
    <text evidence="1">The sequence shown here is derived from an EMBL/GenBank/DDBJ whole genome shotgun (WGS) entry which is preliminary data.</text>
</comment>
<evidence type="ECO:0000313" key="2">
    <source>
        <dbReference type="Proteomes" id="UP001186974"/>
    </source>
</evidence>
<name>A0ACC3DB13_9PEZI</name>
<keyword evidence="2" id="KW-1185">Reference proteome</keyword>
<sequence>IAGTVRDFESTEANVALGVPEDHSSQNRKKYFSKSGLAKHSYWGGKLTREDYQESAELQASLLLQKKRELDELRTRCAPLVASNRLMAEERQVLENGTGDFERVRLFDGRFWADDIGRYHVKVAGERRMAKLAERQKAEKDGWLKMLVEKEAREEQELIERKRRRLEEEERMRWQEQEEIRVREEAELARAAQEEAIRKKDDEEELVRHATKENAPQNELEEQERQLALQVAVRYMPAPLTTSQIVRKCKMKRIEEYIFRLFMSRNKDCENNAMLLAERMRNEPLDTVKGLLTQEAKNAPRLGANRARAWT</sequence>
<proteinExistence type="predicted"/>
<dbReference type="Proteomes" id="UP001186974">
    <property type="component" value="Unassembled WGS sequence"/>
</dbReference>
<protein>
    <submittedName>
        <fullName evidence="1">Uncharacterized protein</fullName>
    </submittedName>
</protein>